<protein>
    <submittedName>
        <fullName evidence="3">HAD family hydrolase</fullName>
    </submittedName>
</protein>
<dbReference type="PANTHER" id="PTHR46470">
    <property type="entry name" value="N-ACYLNEURAMINATE-9-PHOSPHATASE"/>
    <property type="match status" value="1"/>
</dbReference>
<dbReference type="CDD" id="cd01427">
    <property type="entry name" value="HAD_like"/>
    <property type="match status" value="1"/>
</dbReference>
<organism evidence="3 4">
    <name type="scientific">Candidatus Dojkabacteria bacterium</name>
    <dbReference type="NCBI Taxonomy" id="2099670"/>
    <lineage>
        <taxon>Bacteria</taxon>
        <taxon>Candidatus Dojkabacteria</taxon>
    </lineage>
</organism>
<gene>
    <name evidence="3" type="ORF">KC640_02305</name>
</gene>
<keyword evidence="2" id="KW-0460">Magnesium</keyword>
<dbReference type="EMBL" id="JAGQLI010000118">
    <property type="protein sequence ID" value="MCA9379237.1"/>
    <property type="molecule type" value="Genomic_DNA"/>
</dbReference>
<dbReference type="InterPro" id="IPR036412">
    <property type="entry name" value="HAD-like_sf"/>
</dbReference>
<sequence length="254" mass="28244">MELSTVLKKLDIQAVLFDLDDTLIATHAIFKAQVEQMMQVLVSLLVPGQATGEQLWEDYNSALSIAIQTHNVVPELLWRSVLRQLQESYPAIGEDTKEACLSTLMDIYEQVPVLFGNVIEILSDLKSAGIKVAVVTHAAPEWTEFKLEQTGILPFIDHVQIAPTGENKDWRCWYNASWLLGVPSEHCLAVGDSLRGDVEAALMARIGEVMLMRRTDGWDFVSQGDVPEGVTVIGSLGEIPANLIEKYNLELKLR</sequence>
<accession>A0A955I5Z7</accession>
<reference evidence="3" key="2">
    <citation type="journal article" date="2021" name="Microbiome">
        <title>Successional dynamics and alternative stable states in a saline activated sludge microbial community over 9 years.</title>
        <authorList>
            <person name="Wang Y."/>
            <person name="Ye J."/>
            <person name="Ju F."/>
            <person name="Liu L."/>
            <person name="Boyd J.A."/>
            <person name="Deng Y."/>
            <person name="Parks D.H."/>
            <person name="Jiang X."/>
            <person name="Yin X."/>
            <person name="Woodcroft B.J."/>
            <person name="Tyson G.W."/>
            <person name="Hugenholtz P."/>
            <person name="Polz M.F."/>
            <person name="Zhang T."/>
        </authorList>
    </citation>
    <scope>NUCLEOTIDE SEQUENCE</scope>
    <source>
        <strain evidence="3">HKST-UBA12</strain>
    </source>
</reference>
<dbReference type="Proteomes" id="UP000760819">
    <property type="component" value="Unassembled WGS sequence"/>
</dbReference>
<dbReference type="SFLD" id="SFLDS00003">
    <property type="entry name" value="Haloacid_Dehalogenase"/>
    <property type="match status" value="1"/>
</dbReference>
<evidence type="ECO:0000256" key="1">
    <source>
        <dbReference type="ARBA" id="ARBA00022801"/>
    </source>
</evidence>
<dbReference type="Pfam" id="PF00702">
    <property type="entry name" value="Hydrolase"/>
    <property type="match status" value="1"/>
</dbReference>
<keyword evidence="1 3" id="KW-0378">Hydrolase</keyword>
<dbReference type="GO" id="GO:0016787">
    <property type="term" value="F:hydrolase activity"/>
    <property type="evidence" value="ECO:0007669"/>
    <property type="project" value="UniProtKB-KW"/>
</dbReference>
<evidence type="ECO:0000313" key="4">
    <source>
        <dbReference type="Proteomes" id="UP000760819"/>
    </source>
</evidence>
<dbReference type="Gene3D" id="3.40.50.1000">
    <property type="entry name" value="HAD superfamily/HAD-like"/>
    <property type="match status" value="1"/>
</dbReference>
<comment type="caution">
    <text evidence="3">The sequence shown here is derived from an EMBL/GenBank/DDBJ whole genome shotgun (WGS) entry which is preliminary data.</text>
</comment>
<dbReference type="Gene3D" id="1.20.120.710">
    <property type="entry name" value="Haloacid dehalogenase hydrolase-like domain"/>
    <property type="match status" value="1"/>
</dbReference>
<name>A0A955I5Z7_9BACT</name>
<evidence type="ECO:0000256" key="2">
    <source>
        <dbReference type="ARBA" id="ARBA00022842"/>
    </source>
</evidence>
<evidence type="ECO:0000313" key="3">
    <source>
        <dbReference type="EMBL" id="MCA9379237.1"/>
    </source>
</evidence>
<dbReference type="SUPFAM" id="SSF56784">
    <property type="entry name" value="HAD-like"/>
    <property type="match status" value="1"/>
</dbReference>
<dbReference type="SFLD" id="SFLDG01129">
    <property type="entry name" value="C1.5:_HAD__Beta-PGM__Phosphata"/>
    <property type="match status" value="1"/>
</dbReference>
<proteinExistence type="predicted"/>
<dbReference type="InterPro" id="IPR051400">
    <property type="entry name" value="HAD-like_hydrolase"/>
</dbReference>
<dbReference type="AlphaFoldDB" id="A0A955I5Z7"/>
<dbReference type="InterPro" id="IPR023214">
    <property type="entry name" value="HAD_sf"/>
</dbReference>
<reference evidence="3" key="1">
    <citation type="submission" date="2020-04" db="EMBL/GenBank/DDBJ databases">
        <authorList>
            <person name="Zhang T."/>
        </authorList>
    </citation>
    <scope>NUCLEOTIDE SEQUENCE</scope>
    <source>
        <strain evidence="3">HKST-UBA12</strain>
    </source>
</reference>